<dbReference type="EMBL" id="WKJQ01000001">
    <property type="protein sequence ID" value="MRW97612.1"/>
    <property type="molecule type" value="Genomic_DNA"/>
</dbReference>
<reference evidence="1 2" key="1">
    <citation type="submission" date="2019-11" db="EMBL/GenBank/DDBJ databases">
        <title>Whole genome sequence of Haloferax sp. MBLA0078.</title>
        <authorList>
            <person name="Seo M.-J."/>
            <person name="Cho E.-S."/>
        </authorList>
    </citation>
    <scope>NUCLEOTIDE SEQUENCE [LARGE SCALE GENOMIC DNA]</scope>
    <source>
        <strain evidence="1 2">MBLA0078</strain>
    </source>
</reference>
<evidence type="ECO:0000313" key="1">
    <source>
        <dbReference type="EMBL" id="MRW97612.1"/>
    </source>
</evidence>
<organism evidence="1 2">
    <name type="scientific">Haloferax marinum</name>
    <dbReference type="NCBI Taxonomy" id="2666143"/>
    <lineage>
        <taxon>Archaea</taxon>
        <taxon>Methanobacteriati</taxon>
        <taxon>Methanobacteriota</taxon>
        <taxon>Stenosarchaea group</taxon>
        <taxon>Halobacteria</taxon>
        <taxon>Halobacteriales</taxon>
        <taxon>Haloferacaceae</taxon>
        <taxon>Haloferax</taxon>
    </lineage>
</organism>
<dbReference type="Proteomes" id="UP000443423">
    <property type="component" value="Unassembled WGS sequence"/>
</dbReference>
<dbReference type="InterPro" id="IPR006311">
    <property type="entry name" value="TAT_signal"/>
</dbReference>
<gene>
    <name evidence="1" type="ORF">GJR99_13650</name>
</gene>
<accession>A0A6A8GAI3</accession>
<proteinExistence type="predicted"/>
<evidence type="ECO:0000313" key="2">
    <source>
        <dbReference type="Proteomes" id="UP000443423"/>
    </source>
</evidence>
<comment type="caution">
    <text evidence="1">The sequence shown here is derived from an EMBL/GenBank/DDBJ whole genome shotgun (WGS) entry which is preliminary data.</text>
</comment>
<dbReference type="RefSeq" id="WP_151113067.1">
    <property type="nucleotide sequence ID" value="NZ_WKJQ01000001.1"/>
</dbReference>
<dbReference type="PROSITE" id="PS51318">
    <property type="entry name" value="TAT"/>
    <property type="match status" value="1"/>
</dbReference>
<sequence>MSSKKSRTFDMSRRSLLRKSAATTVMLGIGIPAFSGSAAATNCARTPGYWMNHDWYPGPPADPTALEQVNKKVPGVYFPTVEDGQAFLKAPAKGDKGHIMATHLVAFVINNQAAYHPCVTTPVVDVGYGKEPINKVVSYARQWLDASGWTYGNGTKLTSWYVDGVPVSNGEMLKNIIDEFNNNRIDVDDVDCPCYNYND</sequence>
<keyword evidence="2" id="KW-1185">Reference proteome</keyword>
<dbReference type="AlphaFoldDB" id="A0A6A8GAI3"/>
<protein>
    <submittedName>
        <fullName evidence="1">Twin-arginine translocation signal domain-containing protein</fullName>
    </submittedName>
</protein>
<dbReference type="NCBIfam" id="TIGR01409">
    <property type="entry name" value="TAT_signal_seq"/>
    <property type="match status" value="1"/>
</dbReference>
<dbReference type="InterPro" id="IPR019546">
    <property type="entry name" value="TAT_signal_bac_arc"/>
</dbReference>
<name>A0A6A8GAI3_9EURY</name>